<keyword evidence="1" id="KW-0472">Membrane</keyword>
<proteinExistence type="predicted"/>
<accession>A0ABW2Y5S9</accession>
<organism evidence="2 3">
    <name type="scientific">Alloscardovia venturai</name>
    <dbReference type="NCBI Taxonomy" id="1769421"/>
    <lineage>
        <taxon>Bacteria</taxon>
        <taxon>Bacillati</taxon>
        <taxon>Actinomycetota</taxon>
        <taxon>Actinomycetes</taxon>
        <taxon>Bifidobacteriales</taxon>
        <taxon>Bifidobacteriaceae</taxon>
        <taxon>Alloscardovia</taxon>
    </lineage>
</organism>
<sequence>MDVNLRPDYSWASDELALFVGGIIAISLTVMVIALITGALRFFLAKVTDSKWDDAIGDRILISVLIASFVIGSLGGLVGYEMGLWNDNPVTVSASGNAALTMEEKAEVTHDARVAQGYKDADETNKYADKKAKDAQNKFNKGDIAGAASDATQSLANRVKSGAQKVGTWVADQAWNANKKLKEFFHIQ</sequence>
<keyword evidence="1" id="KW-1133">Transmembrane helix</keyword>
<evidence type="ECO:0000313" key="2">
    <source>
        <dbReference type="EMBL" id="MFD0705623.1"/>
    </source>
</evidence>
<evidence type="ECO:0000313" key="3">
    <source>
        <dbReference type="Proteomes" id="UP001597036"/>
    </source>
</evidence>
<keyword evidence="1" id="KW-0812">Transmembrane</keyword>
<comment type="caution">
    <text evidence="2">The sequence shown here is derived from an EMBL/GenBank/DDBJ whole genome shotgun (WGS) entry which is preliminary data.</text>
</comment>
<keyword evidence="3" id="KW-1185">Reference proteome</keyword>
<reference evidence="3" key="1">
    <citation type="journal article" date="2019" name="Int. J. Syst. Evol. Microbiol.">
        <title>The Global Catalogue of Microorganisms (GCM) 10K type strain sequencing project: providing services to taxonomists for standard genome sequencing and annotation.</title>
        <authorList>
            <consortium name="The Broad Institute Genomics Platform"/>
            <consortium name="The Broad Institute Genome Sequencing Center for Infectious Disease"/>
            <person name="Wu L."/>
            <person name="Ma J."/>
        </authorList>
    </citation>
    <scope>NUCLEOTIDE SEQUENCE [LARGE SCALE GENOMIC DNA]</scope>
    <source>
        <strain evidence="3">CCM 8604</strain>
    </source>
</reference>
<evidence type="ECO:0000256" key="1">
    <source>
        <dbReference type="SAM" id="Phobius"/>
    </source>
</evidence>
<protein>
    <submittedName>
        <fullName evidence="2">Uncharacterized protein</fullName>
    </submittedName>
</protein>
<feature type="transmembrane region" description="Helical" evidence="1">
    <location>
        <begin position="16"/>
        <end position="40"/>
    </location>
</feature>
<name>A0ABW2Y5S9_9BIFI</name>
<gene>
    <name evidence="2" type="ORF">ACFQY8_07695</name>
</gene>
<dbReference type="RefSeq" id="WP_377939380.1">
    <property type="nucleotide sequence ID" value="NZ_JBHTHQ010000025.1"/>
</dbReference>
<feature type="transmembrane region" description="Helical" evidence="1">
    <location>
        <begin position="60"/>
        <end position="80"/>
    </location>
</feature>
<dbReference type="Proteomes" id="UP001597036">
    <property type="component" value="Unassembled WGS sequence"/>
</dbReference>
<dbReference type="EMBL" id="JBHTHQ010000025">
    <property type="protein sequence ID" value="MFD0705623.1"/>
    <property type="molecule type" value="Genomic_DNA"/>
</dbReference>